<evidence type="ECO:0000313" key="2">
    <source>
        <dbReference type="Proteomes" id="UP000198985"/>
    </source>
</evidence>
<evidence type="ECO:0000313" key="1">
    <source>
        <dbReference type="EMBL" id="SEE03758.1"/>
    </source>
</evidence>
<proteinExistence type="predicted"/>
<dbReference type="AlphaFoldDB" id="A0A1H5FLD4"/>
<protein>
    <recommendedName>
        <fullName evidence="3">Apea-like HEPN domain-containing protein</fullName>
    </recommendedName>
</protein>
<gene>
    <name evidence="1" type="ORF">SAMN04490194_0794</name>
</gene>
<sequence length="161" mass="18606">MSPEILEWISKQAPGFGQLSLEERDAIADFSLIWSFFEGTRLNGFGNMTTIRALAESLEMQGAIEKCNTNAYLHYLKQRYIENGQLNYRFNNLHIELSNNPPEIIAALQDDSADEKTILIGCLGVVFRLRNNLFHGAKWHYELREQEQNFRNATSFLLRCM</sequence>
<dbReference type="EMBL" id="FNTY01000002">
    <property type="protein sequence ID" value="SEE03758.1"/>
    <property type="molecule type" value="Genomic_DNA"/>
</dbReference>
<dbReference type="Proteomes" id="UP000198985">
    <property type="component" value="Unassembled WGS sequence"/>
</dbReference>
<organism evidence="1 2">
    <name type="scientific">Pseudomonas migulae</name>
    <dbReference type="NCBI Taxonomy" id="78543"/>
    <lineage>
        <taxon>Bacteria</taxon>
        <taxon>Pseudomonadati</taxon>
        <taxon>Pseudomonadota</taxon>
        <taxon>Gammaproteobacteria</taxon>
        <taxon>Pseudomonadales</taxon>
        <taxon>Pseudomonadaceae</taxon>
        <taxon>Pseudomonas</taxon>
    </lineage>
</organism>
<accession>A0A1H5FLD4</accession>
<reference evidence="1 2" key="1">
    <citation type="submission" date="2016-10" db="EMBL/GenBank/DDBJ databases">
        <authorList>
            <person name="de Groot N.N."/>
        </authorList>
    </citation>
    <scope>NUCLEOTIDE SEQUENCE [LARGE SCALE GENOMIC DNA]</scope>
    <source>
        <strain evidence="1 2">BS3662</strain>
    </source>
</reference>
<evidence type="ECO:0008006" key="3">
    <source>
        <dbReference type="Google" id="ProtNLM"/>
    </source>
</evidence>
<dbReference type="RefSeq" id="WP_057004222.1">
    <property type="nucleotide sequence ID" value="NZ_FNTY01000002.1"/>
</dbReference>
<name>A0A1H5FLD4_9PSED</name>